<dbReference type="Gene3D" id="3.90.190.20">
    <property type="entry name" value="Mur ligase, C-terminal domain"/>
    <property type="match status" value="1"/>
</dbReference>
<evidence type="ECO:0000259" key="11">
    <source>
        <dbReference type="Pfam" id="PF02875"/>
    </source>
</evidence>
<dbReference type="GO" id="GO:0008764">
    <property type="term" value="F:UDP-N-acetylmuramoylalanine-D-glutamate ligase activity"/>
    <property type="evidence" value="ECO:0007669"/>
    <property type="project" value="UniProtKB-UniRule"/>
</dbReference>
<dbReference type="EC" id="6.3.2.9" evidence="9"/>
<dbReference type="GO" id="GO:0005524">
    <property type="term" value="F:ATP binding"/>
    <property type="evidence" value="ECO:0007669"/>
    <property type="project" value="UniProtKB-UniRule"/>
</dbReference>
<evidence type="ECO:0000256" key="5">
    <source>
        <dbReference type="ARBA" id="ARBA00022618"/>
    </source>
</evidence>
<evidence type="ECO:0000313" key="14">
    <source>
        <dbReference type="Proteomes" id="UP000252770"/>
    </source>
</evidence>
<dbReference type="GO" id="GO:0008360">
    <property type="term" value="P:regulation of cell shape"/>
    <property type="evidence" value="ECO:0007669"/>
    <property type="project" value="UniProtKB-KW"/>
</dbReference>
<evidence type="ECO:0000256" key="3">
    <source>
        <dbReference type="ARBA" id="ARBA00022490"/>
    </source>
</evidence>
<evidence type="ECO:0000256" key="10">
    <source>
        <dbReference type="SAM" id="MobiDB-lite"/>
    </source>
</evidence>
<dbReference type="Pfam" id="PF02875">
    <property type="entry name" value="Mur_ligase_C"/>
    <property type="match status" value="1"/>
</dbReference>
<dbReference type="UniPathway" id="UPA00219"/>
<dbReference type="InterPro" id="IPR013221">
    <property type="entry name" value="Mur_ligase_cen"/>
</dbReference>
<dbReference type="Proteomes" id="UP000252770">
    <property type="component" value="Unassembled WGS sequence"/>
</dbReference>
<evidence type="ECO:0000256" key="2">
    <source>
        <dbReference type="ARBA" id="ARBA00004752"/>
    </source>
</evidence>
<feature type="domain" description="Mur ligase central" evidence="12">
    <location>
        <begin position="129"/>
        <end position="210"/>
    </location>
</feature>
<keyword evidence="9" id="KW-0961">Cell wall biogenesis/degradation</keyword>
<comment type="caution">
    <text evidence="13">The sequence shown here is derived from an EMBL/GenBank/DDBJ whole genome shotgun (WGS) entry which is preliminary data.</text>
</comment>
<dbReference type="Pfam" id="PF08245">
    <property type="entry name" value="Mur_ligase_M"/>
    <property type="match status" value="1"/>
</dbReference>
<dbReference type="AlphaFoldDB" id="A0A367YXH5"/>
<dbReference type="SUPFAM" id="SSF53623">
    <property type="entry name" value="MurD-like peptide ligases, catalytic domain"/>
    <property type="match status" value="2"/>
</dbReference>
<dbReference type="SUPFAM" id="SSF53244">
    <property type="entry name" value="MurD-like peptide ligases, peptide-binding domain"/>
    <property type="match status" value="1"/>
</dbReference>
<comment type="pathway">
    <text evidence="2 9">Cell wall biogenesis; peptidoglycan biosynthesis.</text>
</comment>
<evidence type="ECO:0000256" key="1">
    <source>
        <dbReference type="ARBA" id="ARBA00004496"/>
    </source>
</evidence>
<evidence type="ECO:0000256" key="4">
    <source>
        <dbReference type="ARBA" id="ARBA00022598"/>
    </source>
</evidence>
<keyword evidence="5 9" id="KW-0132">Cell division</keyword>
<comment type="catalytic activity">
    <reaction evidence="9">
        <text>UDP-N-acetyl-alpha-D-muramoyl-L-alanine + D-glutamate + ATP = UDP-N-acetyl-alpha-D-muramoyl-L-alanyl-D-glutamate + ADP + phosphate + H(+)</text>
        <dbReference type="Rhea" id="RHEA:16429"/>
        <dbReference type="ChEBI" id="CHEBI:15378"/>
        <dbReference type="ChEBI" id="CHEBI:29986"/>
        <dbReference type="ChEBI" id="CHEBI:30616"/>
        <dbReference type="ChEBI" id="CHEBI:43474"/>
        <dbReference type="ChEBI" id="CHEBI:83898"/>
        <dbReference type="ChEBI" id="CHEBI:83900"/>
        <dbReference type="ChEBI" id="CHEBI:456216"/>
        <dbReference type="EC" id="6.3.2.9"/>
    </reaction>
</comment>
<dbReference type="GO" id="GO:0071555">
    <property type="term" value="P:cell wall organization"/>
    <property type="evidence" value="ECO:0007669"/>
    <property type="project" value="UniProtKB-KW"/>
</dbReference>
<dbReference type="PROSITE" id="PS01011">
    <property type="entry name" value="FOLYLPOLYGLU_SYNT_1"/>
    <property type="match status" value="1"/>
</dbReference>
<accession>A0A367YXH5</accession>
<dbReference type="PANTHER" id="PTHR43692">
    <property type="entry name" value="UDP-N-ACETYLMURAMOYLALANINE--D-GLUTAMATE LIGASE"/>
    <property type="match status" value="1"/>
</dbReference>
<evidence type="ECO:0000256" key="7">
    <source>
        <dbReference type="ARBA" id="ARBA00022840"/>
    </source>
</evidence>
<dbReference type="InterPro" id="IPR036565">
    <property type="entry name" value="Mur-like_cat_sf"/>
</dbReference>
<dbReference type="HAMAP" id="MF_00639">
    <property type="entry name" value="MurD"/>
    <property type="match status" value="1"/>
</dbReference>
<feature type="binding site" evidence="9">
    <location>
        <begin position="131"/>
        <end position="137"/>
    </location>
    <ligand>
        <name>ATP</name>
        <dbReference type="ChEBI" id="CHEBI:30616"/>
    </ligand>
</feature>
<dbReference type="Pfam" id="PF21799">
    <property type="entry name" value="MurD-like_N"/>
    <property type="match status" value="1"/>
</dbReference>
<dbReference type="GO" id="GO:0004326">
    <property type="term" value="F:tetrahydrofolylpolyglutamate synthase activity"/>
    <property type="evidence" value="ECO:0007669"/>
    <property type="project" value="InterPro"/>
</dbReference>
<keyword evidence="3 9" id="KW-0963">Cytoplasm</keyword>
<evidence type="ECO:0000259" key="12">
    <source>
        <dbReference type="Pfam" id="PF08245"/>
    </source>
</evidence>
<keyword evidence="7 9" id="KW-0067">ATP-binding</keyword>
<dbReference type="Gene3D" id="3.40.1190.10">
    <property type="entry name" value="Mur-like, catalytic domain"/>
    <property type="match status" value="2"/>
</dbReference>
<feature type="compositionally biased region" description="Basic and acidic residues" evidence="10">
    <location>
        <begin position="219"/>
        <end position="241"/>
    </location>
</feature>
<evidence type="ECO:0000256" key="6">
    <source>
        <dbReference type="ARBA" id="ARBA00022741"/>
    </source>
</evidence>
<dbReference type="PANTHER" id="PTHR43692:SF1">
    <property type="entry name" value="UDP-N-ACETYLMURAMOYLALANINE--D-GLUTAMATE LIGASE"/>
    <property type="match status" value="1"/>
</dbReference>
<sequence length="517" mass="54354">MRDWIASADGASPWPQARVLVAGLGTSGFAAADGLLELGADVQVVDESDSATNAERATLLETLGARVRLGAGSTDRLPGEVDLVVTSPGWRPSTPLLRQAADAGVPVWGEVELAWRLSGPAKRVPWLAVTGTNGKTTTVQMLESMLRAAGLRTGAFGNVGRPLMEAVLDPEPYDVLAVELSSFQLHWSHSLQMHSAAVLNLQPDHLEWYADAPDPSSQDARDRASSQDARDRASSPDARHRAMTAYRRDKALIYERVTHSCVYNVADRATEQMVEEADVTEGARAIGFTLGTPAPSMIGVVDDLIVDRAFVAQRRDSALELAKLSDVTPFAPHNVANALAAAALARSFGVPAAAVAEGLRTLTPGEHRIQTVVERDGVRWVDDSKATNPHAAGASLAAFESVVWVAGGQAKGTTFDDLVTRHAGRLRGAVLLGVDRAVVAGALRRHAPDVPVIEVPGTHTGVMEDVVRAAAGLARPGDVVLLAPGCASLDMWPGYGARGDAFAAAARSLAPPGPPGE</sequence>
<name>A0A367YXH5_9ACTN</name>
<dbReference type="EMBL" id="QOUI01000002">
    <property type="protein sequence ID" value="RCK70605.1"/>
    <property type="molecule type" value="Genomic_DNA"/>
</dbReference>
<keyword evidence="14" id="KW-1185">Reference proteome</keyword>
<evidence type="ECO:0000313" key="13">
    <source>
        <dbReference type="EMBL" id="RCK70605.1"/>
    </source>
</evidence>
<dbReference type="GO" id="GO:0005737">
    <property type="term" value="C:cytoplasm"/>
    <property type="evidence" value="ECO:0007669"/>
    <property type="project" value="UniProtKB-SubCell"/>
</dbReference>
<dbReference type="InterPro" id="IPR018109">
    <property type="entry name" value="Folylpolyglutamate_synth_CS"/>
</dbReference>
<organism evidence="13 14">
    <name type="scientific">Desertihabitans brevis</name>
    <dbReference type="NCBI Taxonomy" id="2268447"/>
    <lineage>
        <taxon>Bacteria</taxon>
        <taxon>Bacillati</taxon>
        <taxon>Actinomycetota</taxon>
        <taxon>Actinomycetes</taxon>
        <taxon>Propionibacteriales</taxon>
        <taxon>Propionibacteriaceae</taxon>
        <taxon>Desertihabitans</taxon>
    </lineage>
</organism>
<dbReference type="SUPFAM" id="SSF51984">
    <property type="entry name" value="MurCD N-terminal domain"/>
    <property type="match status" value="1"/>
</dbReference>
<feature type="region of interest" description="Disordered" evidence="10">
    <location>
        <begin position="209"/>
        <end position="241"/>
    </location>
</feature>
<comment type="subcellular location">
    <subcellularLocation>
        <location evidence="1 9">Cytoplasm</location>
    </subcellularLocation>
</comment>
<protein>
    <recommendedName>
        <fullName evidence="9">UDP-N-acetylmuramoylalanine--D-glutamate ligase</fullName>
        <ecNumber evidence="9">6.3.2.9</ecNumber>
    </recommendedName>
    <alternativeName>
        <fullName evidence="9">D-glutamic acid-adding enzyme</fullName>
    </alternativeName>
    <alternativeName>
        <fullName evidence="9">UDP-N-acetylmuramoyl-L-alanyl-D-glutamate synthetase</fullName>
    </alternativeName>
</protein>
<dbReference type="InterPro" id="IPR005762">
    <property type="entry name" value="MurD"/>
</dbReference>
<dbReference type="GO" id="GO:0051301">
    <property type="term" value="P:cell division"/>
    <property type="evidence" value="ECO:0007669"/>
    <property type="project" value="UniProtKB-KW"/>
</dbReference>
<keyword evidence="6 9" id="KW-0547">Nucleotide-binding</keyword>
<dbReference type="GO" id="GO:0009252">
    <property type="term" value="P:peptidoglycan biosynthetic process"/>
    <property type="evidence" value="ECO:0007669"/>
    <property type="project" value="UniProtKB-UniRule"/>
</dbReference>
<reference evidence="13 14" key="1">
    <citation type="submission" date="2018-07" db="EMBL/GenBank/DDBJ databases">
        <title>Desertimonas flava gen. nov. sp. nov.</title>
        <authorList>
            <person name="Liu S."/>
        </authorList>
    </citation>
    <scope>NUCLEOTIDE SEQUENCE [LARGE SCALE GENOMIC DNA]</scope>
    <source>
        <strain evidence="13 14">16Sb5-5</strain>
    </source>
</reference>
<dbReference type="Gene3D" id="3.40.50.720">
    <property type="entry name" value="NAD(P)-binding Rossmann-like Domain"/>
    <property type="match status" value="1"/>
</dbReference>
<dbReference type="InterPro" id="IPR036615">
    <property type="entry name" value="Mur_ligase_C_dom_sf"/>
</dbReference>
<proteinExistence type="inferred from homology"/>
<gene>
    <name evidence="9" type="primary">murD</name>
    <name evidence="13" type="ORF">DT076_04060</name>
</gene>
<evidence type="ECO:0000256" key="9">
    <source>
        <dbReference type="HAMAP-Rule" id="MF_00639"/>
    </source>
</evidence>
<keyword evidence="9" id="KW-0573">Peptidoglycan synthesis</keyword>
<comment type="similarity">
    <text evidence="9">Belongs to the MurCDEF family.</text>
</comment>
<comment type="function">
    <text evidence="9">Cell wall formation. Catalyzes the addition of glutamate to the nucleotide precursor UDP-N-acetylmuramoyl-L-alanine (UMA).</text>
</comment>
<keyword evidence="4 9" id="KW-0436">Ligase</keyword>
<evidence type="ECO:0000256" key="8">
    <source>
        <dbReference type="ARBA" id="ARBA00023306"/>
    </source>
</evidence>
<keyword evidence="9" id="KW-0133">Cell shape</keyword>
<dbReference type="InterPro" id="IPR004101">
    <property type="entry name" value="Mur_ligase_C"/>
</dbReference>
<keyword evidence="8 9" id="KW-0131">Cell cycle</keyword>
<feature type="domain" description="Mur ligase C-terminal" evidence="11">
    <location>
        <begin position="367"/>
        <end position="485"/>
    </location>
</feature>